<feature type="transmembrane region" description="Helical" evidence="13">
    <location>
        <begin position="159"/>
        <end position="179"/>
    </location>
</feature>
<comment type="subcellular location">
    <subcellularLocation>
        <location evidence="1">Cell membrane</location>
        <topology evidence="1">Multi-pass membrane protein</topology>
    </subcellularLocation>
</comment>
<evidence type="ECO:0000256" key="10">
    <source>
        <dbReference type="ARBA" id="ARBA00023098"/>
    </source>
</evidence>
<feature type="transmembrane region" description="Helical" evidence="13">
    <location>
        <begin position="128"/>
        <end position="147"/>
    </location>
</feature>
<keyword evidence="9 13" id="KW-1133">Transmembrane helix</keyword>
<keyword evidence="3" id="KW-1003">Cell membrane</keyword>
<evidence type="ECO:0000256" key="12">
    <source>
        <dbReference type="ARBA" id="ARBA00038032"/>
    </source>
</evidence>
<keyword evidence="4" id="KW-0444">Lipid biosynthesis</keyword>
<dbReference type="Pfam" id="PF00892">
    <property type="entry name" value="EamA"/>
    <property type="match status" value="2"/>
</dbReference>
<keyword evidence="11 13" id="KW-0472">Membrane</keyword>
<dbReference type="EMBL" id="CP122537">
    <property type="protein sequence ID" value="WGH80329.1"/>
    <property type="molecule type" value="Genomic_DNA"/>
</dbReference>
<evidence type="ECO:0000256" key="3">
    <source>
        <dbReference type="ARBA" id="ARBA00022475"/>
    </source>
</evidence>
<dbReference type="InterPro" id="IPR000620">
    <property type="entry name" value="EamA_dom"/>
</dbReference>
<keyword evidence="2" id="KW-0813">Transport</keyword>
<evidence type="ECO:0000256" key="13">
    <source>
        <dbReference type="SAM" id="Phobius"/>
    </source>
</evidence>
<feature type="transmembrane region" description="Helical" evidence="13">
    <location>
        <begin position="252"/>
        <end position="271"/>
    </location>
</feature>
<reference evidence="15 16" key="1">
    <citation type="submission" date="2023-04" db="EMBL/GenBank/DDBJ databases">
        <title>Jannaschia ovalis sp. nov., a marine bacterium isolated from sea tidal flat.</title>
        <authorList>
            <person name="Kwon D.Y."/>
            <person name="Kim J.-J."/>
        </authorList>
    </citation>
    <scope>NUCLEOTIDE SEQUENCE [LARGE SCALE GENOMIC DNA]</scope>
    <source>
        <strain evidence="15 16">GRR-S6-38</strain>
    </source>
</reference>
<organism evidence="15 16">
    <name type="scientific">Jannaschia ovalis</name>
    <dbReference type="NCBI Taxonomy" id="3038773"/>
    <lineage>
        <taxon>Bacteria</taxon>
        <taxon>Pseudomonadati</taxon>
        <taxon>Pseudomonadota</taxon>
        <taxon>Alphaproteobacteria</taxon>
        <taxon>Rhodobacterales</taxon>
        <taxon>Roseobacteraceae</taxon>
        <taxon>Jannaschia</taxon>
    </lineage>
</organism>
<keyword evidence="5" id="KW-0997">Cell inner membrane</keyword>
<dbReference type="PANTHER" id="PTHR30561">
    <property type="entry name" value="SMR FAMILY PROTON-DEPENDENT DRUG EFFLUX TRANSPORTER SUGE"/>
    <property type="match status" value="1"/>
</dbReference>
<dbReference type="InterPro" id="IPR000390">
    <property type="entry name" value="Small_drug/metabolite_transptr"/>
</dbReference>
<dbReference type="SUPFAM" id="SSF103481">
    <property type="entry name" value="Multidrug resistance efflux transporter EmrE"/>
    <property type="match status" value="2"/>
</dbReference>
<evidence type="ECO:0000256" key="1">
    <source>
        <dbReference type="ARBA" id="ARBA00004651"/>
    </source>
</evidence>
<sequence>MTEWVLSVEGTAAGTRAAMILALSAALLHALFGAMQKGRFDPWTSRTAIDAALVVISAPVALFVVPWPPLELWWVLAGMVAIHFAYKVLMALTYDRGAYTVVYPVVRGTAPLFTVLGAMAIFGETFSSVQWVGVGLLLAGLFGLSAYNMAKVTLNRATLVPALGLAVATGLMVAVYTTWDAYGIRATPDPFTFLAWFFFLTGFDFPLIALARGKWRRPSPALLRLAVIGAFVAFGSFGCVMLATRLDSVGEAAILRETSTVFAAVIGWVWLKEPVGPRRLALMSLIALGAAVVEFG</sequence>
<feature type="transmembrane region" description="Helical" evidence="13">
    <location>
        <begin position="47"/>
        <end position="66"/>
    </location>
</feature>
<feature type="transmembrane region" description="Helical" evidence="13">
    <location>
        <begin position="72"/>
        <end position="89"/>
    </location>
</feature>
<dbReference type="Proteomes" id="UP001243420">
    <property type="component" value="Chromosome"/>
</dbReference>
<gene>
    <name evidence="15" type="ORF">P8627_05420</name>
</gene>
<feature type="transmembrane region" description="Helical" evidence="13">
    <location>
        <begin position="191"/>
        <end position="210"/>
    </location>
</feature>
<keyword evidence="8" id="KW-0448">Lipopolysaccharide biosynthesis</keyword>
<feature type="transmembrane region" description="Helical" evidence="13">
    <location>
        <begin position="222"/>
        <end position="246"/>
    </location>
</feature>
<evidence type="ECO:0000256" key="9">
    <source>
        <dbReference type="ARBA" id="ARBA00022989"/>
    </source>
</evidence>
<dbReference type="InterPro" id="IPR037185">
    <property type="entry name" value="EmrE-like"/>
</dbReference>
<comment type="similarity">
    <text evidence="12">Belongs to the drug/metabolite transporter (DMT) superfamily. Small multidrug resistance (SMR) (TC 2.A.7.1) family.</text>
</comment>
<accession>A0ABY8LGA3</accession>
<evidence type="ECO:0000256" key="2">
    <source>
        <dbReference type="ARBA" id="ARBA00022448"/>
    </source>
</evidence>
<keyword evidence="7 13" id="KW-0812">Transmembrane</keyword>
<evidence type="ECO:0000259" key="14">
    <source>
        <dbReference type="Pfam" id="PF00892"/>
    </source>
</evidence>
<feature type="domain" description="EamA" evidence="14">
    <location>
        <begin position="163"/>
        <end position="293"/>
    </location>
</feature>
<evidence type="ECO:0000256" key="5">
    <source>
        <dbReference type="ARBA" id="ARBA00022519"/>
    </source>
</evidence>
<keyword evidence="16" id="KW-1185">Reference proteome</keyword>
<protein>
    <submittedName>
        <fullName evidence="15">EamA family transporter</fullName>
    </submittedName>
</protein>
<dbReference type="Gene3D" id="1.10.3730.20">
    <property type="match status" value="2"/>
</dbReference>
<evidence type="ECO:0000256" key="4">
    <source>
        <dbReference type="ARBA" id="ARBA00022516"/>
    </source>
</evidence>
<feature type="domain" description="EamA" evidence="14">
    <location>
        <begin position="18"/>
        <end position="145"/>
    </location>
</feature>
<evidence type="ECO:0000256" key="8">
    <source>
        <dbReference type="ARBA" id="ARBA00022985"/>
    </source>
</evidence>
<name>A0ABY8LGA3_9RHOB</name>
<proteinExistence type="inferred from homology"/>
<evidence type="ECO:0000313" key="16">
    <source>
        <dbReference type="Proteomes" id="UP001243420"/>
    </source>
</evidence>
<evidence type="ECO:0000313" key="15">
    <source>
        <dbReference type="EMBL" id="WGH80329.1"/>
    </source>
</evidence>
<feature type="transmembrane region" description="Helical" evidence="13">
    <location>
        <begin position="101"/>
        <end position="122"/>
    </location>
</feature>
<feature type="transmembrane region" description="Helical" evidence="13">
    <location>
        <begin position="17"/>
        <end position="35"/>
    </location>
</feature>
<keyword evidence="10" id="KW-0443">Lipid metabolism</keyword>
<keyword evidence="6" id="KW-0441">Lipid A biosynthesis</keyword>
<evidence type="ECO:0000256" key="11">
    <source>
        <dbReference type="ARBA" id="ARBA00023136"/>
    </source>
</evidence>
<evidence type="ECO:0000256" key="6">
    <source>
        <dbReference type="ARBA" id="ARBA00022556"/>
    </source>
</evidence>
<dbReference type="PANTHER" id="PTHR30561:SF1">
    <property type="entry name" value="MULTIDRUG TRANSPORTER EMRE"/>
    <property type="match status" value="1"/>
</dbReference>
<evidence type="ECO:0000256" key="7">
    <source>
        <dbReference type="ARBA" id="ARBA00022692"/>
    </source>
</evidence>
<dbReference type="RefSeq" id="WP_279967406.1">
    <property type="nucleotide sequence ID" value="NZ_CP122537.1"/>
</dbReference>